<dbReference type="GO" id="GO:0016020">
    <property type="term" value="C:membrane"/>
    <property type="evidence" value="ECO:0007669"/>
    <property type="project" value="InterPro"/>
</dbReference>
<dbReference type="AlphaFoldDB" id="A0A250KPB1"/>
<dbReference type="GO" id="GO:0006508">
    <property type="term" value="P:proteolysis"/>
    <property type="evidence" value="ECO:0007669"/>
    <property type="project" value="InterPro"/>
</dbReference>
<protein>
    <submittedName>
        <fullName evidence="3">Peptidase C39 bacteriocin processing</fullName>
    </submittedName>
</protein>
<evidence type="ECO:0000313" key="3">
    <source>
        <dbReference type="EMBL" id="BBA33510.1"/>
    </source>
</evidence>
<dbReference type="PROSITE" id="PS50990">
    <property type="entry name" value="PEPTIDASE_C39"/>
    <property type="match status" value="1"/>
</dbReference>
<organism evidence="3 4">
    <name type="scientific">Methylocaldum marinum</name>
    <dbReference type="NCBI Taxonomy" id="1432792"/>
    <lineage>
        <taxon>Bacteria</taxon>
        <taxon>Pseudomonadati</taxon>
        <taxon>Pseudomonadota</taxon>
        <taxon>Gammaproteobacteria</taxon>
        <taxon>Methylococcales</taxon>
        <taxon>Methylococcaceae</taxon>
        <taxon>Methylocaldum</taxon>
    </lineage>
</organism>
<feature type="domain" description="Peptidase C39" evidence="2">
    <location>
        <begin position="60"/>
        <end position="190"/>
    </location>
</feature>
<dbReference type="OrthoDB" id="13401at2"/>
<dbReference type="InterPro" id="IPR005074">
    <property type="entry name" value="Peptidase_C39"/>
</dbReference>
<dbReference type="RefSeq" id="WP_119629107.1">
    <property type="nucleotide sequence ID" value="NZ_AP017928.1"/>
</dbReference>
<reference evidence="3 4" key="1">
    <citation type="submission" date="2016-12" db="EMBL/GenBank/DDBJ databases">
        <title>Genome sequencing of Methylocaldum marinum.</title>
        <authorList>
            <person name="Takeuchi M."/>
            <person name="Kamagata Y."/>
            <person name="Hiraoka S."/>
            <person name="Oshima K."/>
            <person name="Hattori M."/>
            <person name="Iwasaki W."/>
        </authorList>
    </citation>
    <scope>NUCLEOTIDE SEQUENCE [LARGE SCALE GENOMIC DNA]</scope>
    <source>
        <strain evidence="3 4">S8</strain>
    </source>
</reference>
<proteinExistence type="predicted"/>
<keyword evidence="4" id="KW-1185">Reference proteome</keyword>
<name>A0A250KPB1_9GAMM</name>
<dbReference type="KEGG" id="mmai:sS8_1552"/>
<keyword evidence="1" id="KW-0732">Signal</keyword>
<dbReference type="Pfam" id="PF03412">
    <property type="entry name" value="Peptidase_C39"/>
    <property type="match status" value="1"/>
</dbReference>
<evidence type="ECO:0000256" key="1">
    <source>
        <dbReference type="SAM" id="SignalP"/>
    </source>
</evidence>
<evidence type="ECO:0000259" key="2">
    <source>
        <dbReference type="PROSITE" id="PS50990"/>
    </source>
</evidence>
<dbReference type="GO" id="GO:0008233">
    <property type="term" value="F:peptidase activity"/>
    <property type="evidence" value="ECO:0007669"/>
    <property type="project" value="InterPro"/>
</dbReference>
<dbReference type="GO" id="GO:0005524">
    <property type="term" value="F:ATP binding"/>
    <property type="evidence" value="ECO:0007669"/>
    <property type="project" value="InterPro"/>
</dbReference>
<dbReference type="CDD" id="cd02423">
    <property type="entry name" value="Peptidase_C39G"/>
    <property type="match status" value="1"/>
</dbReference>
<dbReference type="Proteomes" id="UP000266313">
    <property type="component" value="Chromosome"/>
</dbReference>
<feature type="signal peptide" evidence="1">
    <location>
        <begin position="1"/>
        <end position="27"/>
    </location>
</feature>
<gene>
    <name evidence="3" type="ORF">sS8_1552</name>
</gene>
<dbReference type="EMBL" id="AP017928">
    <property type="protein sequence ID" value="BBA33510.1"/>
    <property type="molecule type" value="Genomic_DNA"/>
</dbReference>
<feature type="chain" id="PRO_5012535483" evidence="1">
    <location>
        <begin position="28"/>
        <end position="238"/>
    </location>
</feature>
<sequence>MNGSTGFLSSCLLVALCLVSTVSGVRAGTVEFLDGPAGQGYYSIGVMSFAERRFKTILKQQYDFSCGSAALASLLAFHYEDTVGELEVFGDMWDHGDQERIKTQGFSLLDMKLYLERRGYKADGFKIGLEQLAAKRVPAITIINNKGYLHFVVIKGLEESSVLLGDPALGLKRVGLQEFEAAWNNRILFVIRNKKNIANRHFNNVDEWSLTPKAPLATGVDNGSLATFNLMRPGRYDF</sequence>
<accession>A0A250KPB1</accession>
<evidence type="ECO:0000313" key="4">
    <source>
        <dbReference type="Proteomes" id="UP000266313"/>
    </source>
</evidence>
<dbReference type="Gene3D" id="3.90.70.10">
    <property type="entry name" value="Cysteine proteinases"/>
    <property type="match status" value="1"/>
</dbReference>